<dbReference type="PROSITE" id="PS50835">
    <property type="entry name" value="IG_LIKE"/>
    <property type="match status" value="1"/>
</dbReference>
<feature type="region of interest" description="Disordered" evidence="1">
    <location>
        <begin position="307"/>
        <end position="366"/>
    </location>
</feature>
<dbReference type="EMBL" id="KB201304">
    <property type="protein sequence ID" value="ESO97616.1"/>
    <property type="molecule type" value="Genomic_DNA"/>
</dbReference>
<evidence type="ECO:0000259" key="3">
    <source>
        <dbReference type="PROSITE" id="PS50835"/>
    </source>
</evidence>
<evidence type="ECO:0000256" key="2">
    <source>
        <dbReference type="SAM" id="SignalP"/>
    </source>
</evidence>
<evidence type="ECO:0000256" key="1">
    <source>
        <dbReference type="SAM" id="MobiDB-lite"/>
    </source>
</evidence>
<feature type="region of interest" description="Disordered" evidence="1">
    <location>
        <begin position="406"/>
        <end position="433"/>
    </location>
</feature>
<dbReference type="OrthoDB" id="6128258at2759"/>
<keyword evidence="5" id="KW-1185">Reference proteome</keyword>
<dbReference type="AlphaFoldDB" id="V4AUX2"/>
<keyword evidence="2" id="KW-0732">Signal</keyword>
<reference evidence="4 5" key="1">
    <citation type="journal article" date="2013" name="Nature">
        <title>Insights into bilaterian evolution from three spiralian genomes.</title>
        <authorList>
            <person name="Simakov O."/>
            <person name="Marletaz F."/>
            <person name="Cho S.J."/>
            <person name="Edsinger-Gonzales E."/>
            <person name="Havlak P."/>
            <person name="Hellsten U."/>
            <person name="Kuo D.H."/>
            <person name="Larsson T."/>
            <person name="Lv J."/>
            <person name="Arendt D."/>
            <person name="Savage R."/>
            <person name="Osoegawa K."/>
            <person name="de Jong P."/>
            <person name="Grimwood J."/>
            <person name="Chapman J.A."/>
            <person name="Shapiro H."/>
            <person name="Aerts A."/>
            <person name="Otillar R.P."/>
            <person name="Terry A.Y."/>
            <person name="Boore J.L."/>
            <person name="Grigoriev I.V."/>
            <person name="Lindberg D.R."/>
            <person name="Seaver E.C."/>
            <person name="Weisblat D.A."/>
            <person name="Putnam N.H."/>
            <person name="Rokhsar D.S."/>
        </authorList>
    </citation>
    <scope>NUCLEOTIDE SEQUENCE [LARGE SCALE GENOMIC DNA]</scope>
</reference>
<dbReference type="HOGENOM" id="CLU_633545_0_0_1"/>
<feature type="domain" description="Ig-like" evidence="3">
    <location>
        <begin position="22"/>
        <end position="117"/>
    </location>
</feature>
<dbReference type="Proteomes" id="UP000030746">
    <property type="component" value="Unassembled WGS sequence"/>
</dbReference>
<evidence type="ECO:0000313" key="4">
    <source>
        <dbReference type="EMBL" id="ESO97616.1"/>
    </source>
</evidence>
<name>V4AUX2_LOTGI</name>
<dbReference type="InterPro" id="IPR007110">
    <property type="entry name" value="Ig-like_dom"/>
</dbReference>
<proteinExistence type="predicted"/>
<gene>
    <name evidence="4" type="ORF">LOTGIDRAFT_152706</name>
</gene>
<sequence>MEISLTFLLCFAIAIASETREPKLQIVEDETLKDDDWIMVLHCKLYNQPSDDTGHCSDITWTYESEDKVAVAVMNDTDYYHVQNDMENMTSTLELLTSDSTEELYTCVVQCETRTFQINCWIGELQNIERRSVCSERIFNNVISATQITPNDEEVEEKSEDLKIGVSVICMLVVGMALTVIIRCRLKRQDALKHARAVIENANQCLIEARNRPPCEYPNNSQRSSVSLMIDTPIYRPVSQRSDRPSLRSHRNLERLYRENSASRASRNRLILQEMADGSQIIFVPGSKLPSYEDSQSSNHRLSMETFQQPALRRNNSGRNPFGFLTSNNRDQNSENGHLSSPPSYTSMATNEPEDENSSGDLCSTSESFTDELCMDTTELNSEVNSSLLQTDSRYQPTPLVSCMSQITTGNNSNTAARNVQSPPLYDTPNIAK</sequence>
<dbReference type="KEGG" id="lgi:LOTGIDRAFT_152706"/>
<evidence type="ECO:0000313" key="5">
    <source>
        <dbReference type="Proteomes" id="UP000030746"/>
    </source>
</evidence>
<feature type="compositionally biased region" description="Polar residues" evidence="1">
    <location>
        <begin position="307"/>
        <end position="350"/>
    </location>
</feature>
<dbReference type="RefSeq" id="XP_009051474.1">
    <property type="nucleotide sequence ID" value="XM_009053226.1"/>
</dbReference>
<dbReference type="OMA" id="TWTHEIN"/>
<organism evidence="4 5">
    <name type="scientific">Lottia gigantea</name>
    <name type="common">Giant owl limpet</name>
    <dbReference type="NCBI Taxonomy" id="225164"/>
    <lineage>
        <taxon>Eukaryota</taxon>
        <taxon>Metazoa</taxon>
        <taxon>Spiralia</taxon>
        <taxon>Lophotrochozoa</taxon>
        <taxon>Mollusca</taxon>
        <taxon>Gastropoda</taxon>
        <taxon>Patellogastropoda</taxon>
        <taxon>Lottioidea</taxon>
        <taxon>Lottiidae</taxon>
        <taxon>Lottia</taxon>
    </lineage>
</organism>
<feature type="chain" id="PRO_5004716988" description="Ig-like domain-containing protein" evidence="2">
    <location>
        <begin position="17"/>
        <end position="433"/>
    </location>
</feature>
<dbReference type="CTD" id="20235757"/>
<accession>V4AUX2</accession>
<feature type="compositionally biased region" description="Polar residues" evidence="1">
    <location>
        <begin position="406"/>
        <end position="422"/>
    </location>
</feature>
<dbReference type="GeneID" id="20235757"/>
<protein>
    <recommendedName>
        <fullName evidence="3">Ig-like domain-containing protein</fullName>
    </recommendedName>
</protein>
<feature type="signal peptide" evidence="2">
    <location>
        <begin position="1"/>
        <end position="16"/>
    </location>
</feature>